<organism evidence="2 3">
    <name type="scientific">Micromonospora humidisoli</name>
    <dbReference type="NCBI Taxonomy" id="2807622"/>
    <lineage>
        <taxon>Bacteria</taxon>
        <taxon>Bacillati</taxon>
        <taxon>Actinomycetota</taxon>
        <taxon>Actinomycetes</taxon>
        <taxon>Micromonosporales</taxon>
        <taxon>Micromonosporaceae</taxon>
        <taxon>Micromonospora</taxon>
    </lineage>
</organism>
<feature type="compositionally biased region" description="Pro residues" evidence="1">
    <location>
        <begin position="133"/>
        <end position="143"/>
    </location>
</feature>
<evidence type="ECO:0000313" key="2">
    <source>
        <dbReference type="EMBL" id="MBM7083624.1"/>
    </source>
</evidence>
<accession>A0ABS2JDU7</accession>
<gene>
    <name evidence="2" type="ORF">JQN84_13970</name>
</gene>
<sequence>MSPDVVALIDRSTEEAARARADRIRQGLRDYLETVAEFALAFERGDWQVLGYPSWQAYLDGEYGADRLRVPEVHRTQAVATLRHVGMSTRAIGAALNISKATAAREVASVSTEADDLPSTVRSLDGRQRPATRPTPPPPPAPAPVVIEERGPAPAERVWIATARKGIAAHAIKSTLFTRCSRATRTGLTLTAQQAADRWQTTWCRTCWPEQETTRVAAGASETHDPRASDTAGAEFRGSAPATDTDPLAGVGQDYETDPARRIAAVAAVAPEFVQPVAAGTHTAAGADTGPADGAAGGPDAVDAGSPVARDADHAAPALVPPSTTSPVDGGTGVTPGLGLVTIARVRAALHHLRAVGGRRTAPHRYELPFASTAPPLHRGDALPVDVVDVEWFRPTDVGIRWLAGGGRYEPVGGTDFYPASVDQALDVLCAFGILPARISSQFAAGVQVGLRGGDAIDGEIVEVVSRG</sequence>
<comment type="caution">
    <text evidence="2">The sequence shown here is derived from an EMBL/GenBank/DDBJ whole genome shotgun (WGS) entry which is preliminary data.</text>
</comment>
<reference evidence="2 3" key="1">
    <citation type="submission" date="2021-02" db="EMBL/GenBank/DDBJ databases">
        <authorList>
            <person name="Lee D.-H."/>
        </authorList>
    </citation>
    <scope>NUCLEOTIDE SEQUENCE [LARGE SCALE GENOMIC DNA]</scope>
    <source>
        <strain evidence="2 3">MMS20-R2-29</strain>
    </source>
</reference>
<feature type="compositionally biased region" description="Low complexity" evidence="1">
    <location>
        <begin position="284"/>
        <end position="305"/>
    </location>
</feature>
<dbReference type="Proteomes" id="UP000809587">
    <property type="component" value="Unassembled WGS sequence"/>
</dbReference>
<feature type="region of interest" description="Disordered" evidence="1">
    <location>
        <begin position="109"/>
        <end position="145"/>
    </location>
</feature>
<keyword evidence="3" id="KW-1185">Reference proteome</keyword>
<protein>
    <submittedName>
        <fullName evidence="2">Uncharacterized protein</fullName>
    </submittedName>
</protein>
<proteinExistence type="predicted"/>
<feature type="region of interest" description="Disordered" evidence="1">
    <location>
        <begin position="284"/>
        <end position="308"/>
    </location>
</feature>
<evidence type="ECO:0000313" key="3">
    <source>
        <dbReference type="Proteomes" id="UP000809587"/>
    </source>
</evidence>
<dbReference type="RefSeq" id="WP_204958762.1">
    <property type="nucleotide sequence ID" value="NZ_JAFEUO010000003.1"/>
</dbReference>
<dbReference type="EMBL" id="JAFEUO010000003">
    <property type="protein sequence ID" value="MBM7083624.1"/>
    <property type="molecule type" value="Genomic_DNA"/>
</dbReference>
<evidence type="ECO:0000256" key="1">
    <source>
        <dbReference type="SAM" id="MobiDB-lite"/>
    </source>
</evidence>
<feature type="region of interest" description="Disordered" evidence="1">
    <location>
        <begin position="215"/>
        <end position="254"/>
    </location>
</feature>
<name>A0ABS2JDU7_9ACTN</name>